<protein>
    <submittedName>
        <fullName evidence="2">Uncharacterized protein</fullName>
    </submittedName>
</protein>
<proteinExistence type="predicted"/>
<name>A0A9N9V5W4_9HYPO</name>
<evidence type="ECO:0000256" key="1">
    <source>
        <dbReference type="SAM" id="MobiDB-lite"/>
    </source>
</evidence>
<dbReference type="AlphaFoldDB" id="A0A9N9V5W4"/>
<dbReference type="Proteomes" id="UP000696573">
    <property type="component" value="Unassembled WGS sequence"/>
</dbReference>
<reference evidence="2" key="1">
    <citation type="submission" date="2021-10" db="EMBL/GenBank/DDBJ databases">
        <authorList>
            <person name="Piombo E."/>
        </authorList>
    </citation>
    <scope>NUCLEOTIDE SEQUENCE</scope>
</reference>
<gene>
    <name evidence="2" type="ORF">CRHIZ90672A_00007998</name>
</gene>
<feature type="region of interest" description="Disordered" evidence="1">
    <location>
        <begin position="121"/>
        <end position="155"/>
    </location>
</feature>
<dbReference type="EMBL" id="CABFNQ020000451">
    <property type="protein sequence ID" value="CAH0015805.1"/>
    <property type="molecule type" value="Genomic_DNA"/>
</dbReference>
<comment type="caution">
    <text evidence="2">The sequence shown here is derived from an EMBL/GenBank/DDBJ whole genome shotgun (WGS) entry which is preliminary data.</text>
</comment>
<dbReference type="OrthoDB" id="5152246at2759"/>
<keyword evidence="3" id="KW-1185">Reference proteome</keyword>
<accession>A0A9N9V5W4</accession>
<feature type="compositionally biased region" description="Basic and acidic residues" evidence="1">
    <location>
        <begin position="143"/>
        <end position="155"/>
    </location>
</feature>
<sequence length="155" mass="17132">MSEASEIQRQQCLEHLKGILQQLQFAETAARSLLQGLQNGPVFSVPDTAEFDGSHLPPLGPGTSLAYVTRDNYEEFEKAYLRAAEESEAGEIYCIMATADNMQGLTTRVVDTSFIQKAEDSNLQMSAEDVTGAGDEEAGNEAPKNKREQVADWWW</sequence>
<evidence type="ECO:0000313" key="2">
    <source>
        <dbReference type="EMBL" id="CAH0015805.1"/>
    </source>
</evidence>
<evidence type="ECO:0000313" key="3">
    <source>
        <dbReference type="Proteomes" id="UP000696573"/>
    </source>
</evidence>
<organism evidence="2 3">
    <name type="scientific">Clonostachys rhizophaga</name>
    <dbReference type="NCBI Taxonomy" id="160324"/>
    <lineage>
        <taxon>Eukaryota</taxon>
        <taxon>Fungi</taxon>
        <taxon>Dikarya</taxon>
        <taxon>Ascomycota</taxon>
        <taxon>Pezizomycotina</taxon>
        <taxon>Sordariomycetes</taxon>
        <taxon>Hypocreomycetidae</taxon>
        <taxon>Hypocreales</taxon>
        <taxon>Bionectriaceae</taxon>
        <taxon>Clonostachys</taxon>
    </lineage>
</organism>